<dbReference type="Proteomes" id="UP000467522">
    <property type="component" value="Unassembled WGS sequence"/>
</dbReference>
<comment type="caution">
    <text evidence="2">The sequence shown here is derived from an EMBL/GenBank/DDBJ whole genome shotgun (WGS) entry which is preliminary data.</text>
</comment>
<protein>
    <submittedName>
        <fullName evidence="2">Uncharacterized protein</fullName>
    </submittedName>
</protein>
<gene>
    <name evidence="2" type="ORF">GAK33_02772</name>
</gene>
<sequence length="343" mass="37097">MHGGIACGTSDAWCGVRRRSRGAACVRVTHIVRPHARRTNAAACKEAESATRHRLADTLDESRLRQVRTPARRAAPGYATRAIIWLARARCRTGRDVSLHLLHAATPLMNTTPDTPTPRALRELTPLEARIVGVLVEKQHTVPDTYPLSLNALTAGCNQKTARAPVMSVSEDEVTTALDGLKHLSLVMEGSSSRVPRFEHNVNRVLGIPSQAIALLTILLLRGPQTAAELRLNSARLHGFADISSVEAFLDELAARAQPLVVRLPRAPGARENRWMHLMCGEVDLADFASADAGGADSVPPSEFEALKAEQKRLADEVARLNALVLRMASELGIDVDAQGDVS</sequence>
<dbReference type="EMBL" id="WNDV01000007">
    <property type="protein sequence ID" value="KAF1038046.1"/>
    <property type="molecule type" value="Genomic_DNA"/>
</dbReference>
<comment type="similarity">
    <text evidence="1">Belongs to the UPF0502 family.</text>
</comment>
<evidence type="ECO:0000313" key="3">
    <source>
        <dbReference type="Proteomes" id="UP000467522"/>
    </source>
</evidence>
<dbReference type="PANTHER" id="PTHR38768:SF1">
    <property type="entry name" value="UPF0502 PROTEIN YCEH"/>
    <property type="match status" value="1"/>
</dbReference>
<accession>A0A833V1T0</accession>
<dbReference type="PANTHER" id="PTHR38768">
    <property type="entry name" value="UPF0502 PROTEIN YCEH"/>
    <property type="match status" value="1"/>
</dbReference>
<dbReference type="InterPro" id="IPR036388">
    <property type="entry name" value="WH-like_DNA-bd_sf"/>
</dbReference>
<name>A0A833V1T0_BURL3</name>
<dbReference type="AlphaFoldDB" id="A0A833V1T0"/>
<dbReference type="Gene3D" id="1.10.10.10">
    <property type="entry name" value="Winged helix-like DNA-binding domain superfamily/Winged helix DNA-binding domain"/>
    <property type="match status" value="2"/>
</dbReference>
<proteinExistence type="inferred from homology"/>
<dbReference type="Pfam" id="PF04337">
    <property type="entry name" value="DUF480"/>
    <property type="match status" value="1"/>
</dbReference>
<evidence type="ECO:0000313" key="2">
    <source>
        <dbReference type="EMBL" id="KAF1038046.1"/>
    </source>
</evidence>
<dbReference type="SUPFAM" id="SSF46785">
    <property type="entry name" value="Winged helix' DNA-binding domain"/>
    <property type="match status" value="2"/>
</dbReference>
<dbReference type="InterPro" id="IPR036390">
    <property type="entry name" value="WH_DNA-bd_sf"/>
</dbReference>
<dbReference type="InterPro" id="IPR007432">
    <property type="entry name" value="DUF480"/>
</dbReference>
<organism evidence="2 3">
    <name type="scientific">Burkholderia lata (strain ATCC 17760 / DSM 23089 / LMG 22485 / NCIMB 9086 / R18194 / 383)</name>
    <dbReference type="NCBI Taxonomy" id="482957"/>
    <lineage>
        <taxon>Bacteria</taxon>
        <taxon>Pseudomonadati</taxon>
        <taxon>Pseudomonadota</taxon>
        <taxon>Betaproteobacteria</taxon>
        <taxon>Burkholderiales</taxon>
        <taxon>Burkholderiaceae</taxon>
        <taxon>Burkholderia</taxon>
        <taxon>Burkholderia cepacia complex</taxon>
    </lineage>
</organism>
<reference evidence="3" key="1">
    <citation type="journal article" date="2020" name="MBio">
        <title>Horizontal gene transfer to a defensive symbiont with a reduced genome amongst a multipartite beetle microbiome.</title>
        <authorList>
            <person name="Waterworth S.C."/>
            <person name="Florez L.V."/>
            <person name="Rees E.R."/>
            <person name="Hertweck C."/>
            <person name="Kaltenpoth M."/>
            <person name="Kwan J.C."/>
        </authorList>
    </citation>
    <scope>NUCLEOTIDE SEQUENCE [LARGE SCALE GENOMIC DNA]</scope>
</reference>
<dbReference type="HAMAP" id="MF_01584">
    <property type="entry name" value="UPF0502"/>
    <property type="match status" value="1"/>
</dbReference>
<evidence type="ECO:0000256" key="1">
    <source>
        <dbReference type="HAMAP-Rule" id="MF_01584"/>
    </source>
</evidence>